<dbReference type="Proteomes" id="UP000192360">
    <property type="component" value="Unassembled WGS sequence"/>
</dbReference>
<dbReference type="InterPro" id="IPR029058">
    <property type="entry name" value="AB_hydrolase_fold"/>
</dbReference>
<feature type="chain" id="PRO_5012822825" evidence="1">
    <location>
        <begin position="22"/>
        <end position="292"/>
    </location>
</feature>
<feature type="signal peptide" evidence="1">
    <location>
        <begin position="1"/>
        <end position="21"/>
    </location>
</feature>
<sequence>MKNILSLLVLISFTLSSFSQSQVLESLTMESKILKSTIQFSVYLPDGYDTSKRQYPVVYLLNGYTGDERDWIQFGNIQRILDEEIEKSNVTEMIVVMPDGDDRLYMNKTDGSYAYEDMFIQEFIPFVENKYRIRKEKQFRGISGLSMGGLGTLNLALKHHEVFGACAAYSSAIFAENEVLKMDQTAFDNYFGRTLTKAKGLSDKNRLTEDYKAYNVLNLVENKDAELLKSVKIYFDCGDDDFLTVGNSLLHIALKQKNIPHEYRVRDGAHTWEYWRTSLPIGLAFISKTIMR</sequence>
<evidence type="ECO:0000313" key="2">
    <source>
        <dbReference type="EMBL" id="SMC86277.1"/>
    </source>
</evidence>
<dbReference type="InterPro" id="IPR000801">
    <property type="entry name" value="Esterase-like"/>
</dbReference>
<dbReference type="Gene3D" id="3.40.50.1820">
    <property type="entry name" value="alpha/beta hydrolase"/>
    <property type="match status" value="1"/>
</dbReference>
<evidence type="ECO:0000256" key="1">
    <source>
        <dbReference type="SAM" id="SignalP"/>
    </source>
</evidence>
<dbReference type="GO" id="GO:0016787">
    <property type="term" value="F:hydrolase activity"/>
    <property type="evidence" value="ECO:0007669"/>
    <property type="project" value="UniProtKB-KW"/>
</dbReference>
<dbReference type="Pfam" id="PF00756">
    <property type="entry name" value="Esterase"/>
    <property type="match status" value="1"/>
</dbReference>
<protein>
    <submittedName>
        <fullName evidence="2">S-formylglutathione hydrolase FrmB</fullName>
    </submittedName>
</protein>
<dbReference type="PANTHER" id="PTHR48098:SF1">
    <property type="entry name" value="DIACYLGLYCEROL ACYLTRANSFERASE_MYCOLYLTRANSFERASE AG85A"/>
    <property type="match status" value="1"/>
</dbReference>
<dbReference type="InterPro" id="IPR050583">
    <property type="entry name" value="Mycobacterial_A85_antigen"/>
</dbReference>
<dbReference type="STRING" id="504486.SAMN05660703_3071"/>
<organism evidence="2 3">
    <name type="scientific">Cellulophaga tyrosinoxydans</name>
    <dbReference type="NCBI Taxonomy" id="504486"/>
    <lineage>
        <taxon>Bacteria</taxon>
        <taxon>Pseudomonadati</taxon>
        <taxon>Bacteroidota</taxon>
        <taxon>Flavobacteriia</taxon>
        <taxon>Flavobacteriales</taxon>
        <taxon>Flavobacteriaceae</taxon>
        <taxon>Cellulophaga</taxon>
    </lineage>
</organism>
<dbReference type="GO" id="GO:0016747">
    <property type="term" value="F:acyltransferase activity, transferring groups other than amino-acyl groups"/>
    <property type="evidence" value="ECO:0007669"/>
    <property type="project" value="TreeGrafter"/>
</dbReference>
<gene>
    <name evidence="2" type="ORF">SAMN05660703_3071</name>
</gene>
<evidence type="ECO:0000313" key="3">
    <source>
        <dbReference type="Proteomes" id="UP000192360"/>
    </source>
</evidence>
<dbReference type="EMBL" id="FWXO01000007">
    <property type="protein sequence ID" value="SMC86277.1"/>
    <property type="molecule type" value="Genomic_DNA"/>
</dbReference>
<accession>A0A1W2CLZ6</accession>
<proteinExistence type="predicted"/>
<dbReference type="SUPFAM" id="SSF53474">
    <property type="entry name" value="alpha/beta-Hydrolases"/>
    <property type="match status" value="1"/>
</dbReference>
<reference evidence="2 3" key="1">
    <citation type="submission" date="2017-04" db="EMBL/GenBank/DDBJ databases">
        <authorList>
            <person name="Afonso C.L."/>
            <person name="Miller P.J."/>
            <person name="Scott M.A."/>
            <person name="Spackman E."/>
            <person name="Goraichik I."/>
            <person name="Dimitrov K.M."/>
            <person name="Suarez D.L."/>
            <person name="Swayne D.E."/>
        </authorList>
    </citation>
    <scope>NUCLEOTIDE SEQUENCE [LARGE SCALE GENOMIC DNA]</scope>
    <source>
        <strain evidence="2 3">DSM 21164</strain>
    </source>
</reference>
<keyword evidence="1" id="KW-0732">Signal</keyword>
<dbReference type="PANTHER" id="PTHR48098">
    <property type="entry name" value="ENTEROCHELIN ESTERASE-RELATED"/>
    <property type="match status" value="1"/>
</dbReference>
<keyword evidence="3" id="KW-1185">Reference proteome</keyword>
<dbReference type="AlphaFoldDB" id="A0A1W2CLZ6"/>
<name>A0A1W2CLZ6_9FLAO</name>
<keyword evidence="2" id="KW-0378">Hydrolase</keyword>